<dbReference type="InterPro" id="IPR027477">
    <property type="entry name" value="Succ_DH/fumarate_Rdtase_cat_sf"/>
</dbReference>
<sequence length="575" mass="61427">METKTCDLLIIGSGAGAQCAALTALSQGLKVLMVEKEEKFGGASARAGGGLWIPNTPHAAKAGVPDSREKAITYFRHETGNRYNESKVGAFLDNGPAMLEFVESASSLRFHVLAEFPDYHCESPGGGHGRSLFPYAWDAAELGKEIHRLRPVLMAASFMSMQIGVSEVPTYLTASRKLSSFAHVAKCMARRVVDQVRAGRTMRLTSGNAVVGGLAAAAFRRGLELWTSAPARSLIREGDRVTGAIVERFGEKVRVEARRAVIVSTGGFPHDSVRRAQLFPQGASAPEVWAMLPYGNAGEGIRMIEAVGGKFNSDMTMPIALTPITTLRTGEGRLETIPVFFNRGAPGVISVTRQGKRFVNEARSYHDWGVALLKEYGDDQEAEAWIVCDHRALRKYGLGIIKPAPFPIKSFLKSGYLKTGRTPRELAISAGIDPDGLERTFAEFNRNADRDEDPAFHRGSTDYERAGGDAEYGGNPCIGPLSQAPYYAIRVFAGCVATFAGIEGDQNAQVIGTDGAPIAGLYAIGNDMASITGGDYISGGCTLGPAMTFGYIAANHIAGLAASEIAAPKLVNSRA</sequence>
<name>A0A9X1IPR7_9SPHN</name>
<dbReference type="EMBL" id="JAHGAW010000002">
    <property type="protein sequence ID" value="MBT2186076.1"/>
    <property type="molecule type" value="Genomic_DNA"/>
</dbReference>
<evidence type="ECO:0000259" key="5">
    <source>
        <dbReference type="Pfam" id="PF00890"/>
    </source>
</evidence>
<proteinExistence type="predicted"/>
<dbReference type="Gene3D" id="3.50.50.60">
    <property type="entry name" value="FAD/NAD(P)-binding domain"/>
    <property type="match status" value="2"/>
</dbReference>
<evidence type="ECO:0000256" key="2">
    <source>
        <dbReference type="ARBA" id="ARBA00022630"/>
    </source>
</evidence>
<evidence type="ECO:0000313" key="7">
    <source>
        <dbReference type="Proteomes" id="UP001138757"/>
    </source>
</evidence>
<dbReference type="Pfam" id="PF00890">
    <property type="entry name" value="FAD_binding_2"/>
    <property type="match status" value="1"/>
</dbReference>
<organism evidence="6 7">
    <name type="scientific">Sphingobium nicotianae</name>
    <dbReference type="NCBI Taxonomy" id="2782607"/>
    <lineage>
        <taxon>Bacteria</taxon>
        <taxon>Pseudomonadati</taxon>
        <taxon>Pseudomonadota</taxon>
        <taxon>Alphaproteobacteria</taxon>
        <taxon>Sphingomonadales</taxon>
        <taxon>Sphingomonadaceae</taxon>
        <taxon>Sphingobium</taxon>
    </lineage>
</organism>
<dbReference type="GO" id="GO:0008202">
    <property type="term" value="P:steroid metabolic process"/>
    <property type="evidence" value="ECO:0007669"/>
    <property type="project" value="UniProtKB-ARBA"/>
</dbReference>
<dbReference type="AlphaFoldDB" id="A0A9X1IPR7"/>
<dbReference type="InterPro" id="IPR036188">
    <property type="entry name" value="FAD/NAD-bd_sf"/>
</dbReference>
<keyword evidence="2" id="KW-0285">Flavoprotein</keyword>
<protein>
    <submittedName>
        <fullName evidence="6">FAD-dependent oxidoreductase</fullName>
    </submittedName>
</protein>
<feature type="domain" description="FAD-dependent oxidoreductase 2 FAD-binding" evidence="5">
    <location>
        <begin position="7"/>
        <end position="543"/>
    </location>
</feature>
<dbReference type="PANTHER" id="PTHR43400">
    <property type="entry name" value="FUMARATE REDUCTASE"/>
    <property type="match status" value="1"/>
</dbReference>
<dbReference type="SUPFAM" id="SSF56425">
    <property type="entry name" value="Succinate dehydrogenase/fumarate reductase flavoprotein, catalytic domain"/>
    <property type="match status" value="1"/>
</dbReference>
<accession>A0A9X1IPR7</accession>
<dbReference type="Proteomes" id="UP001138757">
    <property type="component" value="Unassembled WGS sequence"/>
</dbReference>
<evidence type="ECO:0000313" key="6">
    <source>
        <dbReference type="EMBL" id="MBT2186076.1"/>
    </source>
</evidence>
<dbReference type="SUPFAM" id="SSF51905">
    <property type="entry name" value="FAD/NAD(P)-binding domain"/>
    <property type="match status" value="1"/>
</dbReference>
<comment type="cofactor">
    <cofactor evidence="1">
        <name>FAD</name>
        <dbReference type="ChEBI" id="CHEBI:57692"/>
    </cofactor>
</comment>
<dbReference type="InterPro" id="IPR050315">
    <property type="entry name" value="FAD-oxidoreductase_2"/>
</dbReference>
<dbReference type="PRINTS" id="PR00411">
    <property type="entry name" value="PNDRDTASEI"/>
</dbReference>
<evidence type="ECO:0000256" key="1">
    <source>
        <dbReference type="ARBA" id="ARBA00001974"/>
    </source>
</evidence>
<dbReference type="RefSeq" id="WP_214621819.1">
    <property type="nucleotide sequence ID" value="NZ_JAHGAW010000002.1"/>
</dbReference>
<dbReference type="InterPro" id="IPR003953">
    <property type="entry name" value="FAD-dep_OxRdtase_2_FAD-bd"/>
</dbReference>
<evidence type="ECO:0000256" key="4">
    <source>
        <dbReference type="ARBA" id="ARBA00023002"/>
    </source>
</evidence>
<dbReference type="GO" id="GO:0016491">
    <property type="term" value="F:oxidoreductase activity"/>
    <property type="evidence" value="ECO:0007669"/>
    <property type="project" value="UniProtKB-KW"/>
</dbReference>
<keyword evidence="4" id="KW-0560">Oxidoreductase</keyword>
<reference evidence="6" key="1">
    <citation type="submission" date="2021-05" db="EMBL/GenBank/DDBJ databases">
        <title>Genome of Sphingobium sp. strain.</title>
        <authorList>
            <person name="Fan R."/>
        </authorList>
    </citation>
    <scope>NUCLEOTIDE SEQUENCE</scope>
    <source>
        <strain evidence="6">H33</strain>
    </source>
</reference>
<comment type="caution">
    <text evidence="6">The sequence shown here is derived from an EMBL/GenBank/DDBJ whole genome shotgun (WGS) entry which is preliminary data.</text>
</comment>
<gene>
    <name evidence="6" type="ORF">KK488_03870</name>
</gene>
<evidence type="ECO:0000256" key="3">
    <source>
        <dbReference type="ARBA" id="ARBA00022827"/>
    </source>
</evidence>
<keyword evidence="7" id="KW-1185">Reference proteome</keyword>
<keyword evidence="3" id="KW-0274">FAD</keyword>
<dbReference type="PANTHER" id="PTHR43400:SF10">
    <property type="entry name" value="3-OXOSTEROID 1-DEHYDROGENASE"/>
    <property type="match status" value="1"/>
</dbReference>